<reference evidence="2 3" key="1">
    <citation type="submission" date="2020-08" db="EMBL/GenBank/DDBJ databases">
        <title>Genome sequence of Diaphorobacter ruginosibacter DSM 27467T.</title>
        <authorList>
            <person name="Hyun D.-W."/>
            <person name="Bae J.-W."/>
        </authorList>
    </citation>
    <scope>NUCLEOTIDE SEQUENCE [LARGE SCALE GENOMIC DNA]</scope>
    <source>
        <strain evidence="2 3">DSM 27467</strain>
    </source>
</reference>
<sequence>MHWMAWRLPLADEQLAILPAAAIEAHCWWALQFTPQVAVLDEALLLDVHSAERLWGGRAALRRLLLDHAPSAPACGQEEIVEPRSCWAEGPTALQALALLRLKQQGEARPRQVPEGLPISTLTALRPHLVTLNNLGCRNLGDVRALPRSGVARRLGAQSLLALDQLWGERACPLSWIALPEHFDVDLELPYIAASSAELLHAAGHLLAMLQGWLRARHLGVLRLQVRWRHDLRRLDGIDVPPWGEMSLRTAEPLQELSHLSRLLGEHMAHERLAAPVNRIALKTVEVQPVKPQNDSLLPRSPDARDGESWSQFVERVSARLGADCLRVPKGQPDHRPEHMQVWQSASHALHTGGLRQAHADADSRAALWPAWLLPAPQLLGMQGPRPCLHGQPLHLKAGPERFESGWWEAADAAPAQDAMGPHPAPGRSKRDYFVAHHAVAGWVWIFRDCGTLDWYLHGFYG</sequence>
<dbReference type="InterPro" id="IPR050356">
    <property type="entry name" value="SulA_CellDiv_inhibitor"/>
</dbReference>
<dbReference type="InterPro" id="IPR043502">
    <property type="entry name" value="DNA/RNA_pol_sf"/>
</dbReference>
<dbReference type="PANTHER" id="PTHR35369">
    <property type="entry name" value="BLR3025 PROTEIN-RELATED"/>
    <property type="match status" value="1"/>
</dbReference>
<name>A0A7G9RTU3_9BURK</name>
<dbReference type="AlphaFoldDB" id="A0A7G9RTU3"/>
<gene>
    <name evidence="2" type="ORF">H9K76_09600</name>
</gene>
<dbReference type="KEGG" id="drg:H9K76_09600"/>
<evidence type="ECO:0000256" key="1">
    <source>
        <dbReference type="ARBA" id="ARBA00022763"/>
    </source>
</evidence>
<dbReference type="Proteomes" id="UP000515811">
    <property type="component" value="Chromosome"/>
</dbReference>
<evidence type="ECO:0000313" key="3">
    <source>
        <dbReference type="Proteomes" id="UP000515811"/>
    </source>
</evidence>
<dbReference type="EMBL" id="CP060714">
    <property type="protein sequence ID" value="QNN59018.1"/>
    <property type="molecule type" value="Genomic_DNA"/>
</dbReference>
<dbReference type="PANTHER" id="PTHR35369:SF2">
    <property type="entry name" value="BLR3025 PROTEIN"/>
    <property type="match status" value="1"/>
</dbReference>
<dbReference type="GO" id="GO:0006281">
    <property type="term" value="P:DNA repair"/>
    <property type="evidence" value="ECO:0007669"/>
    <property type="project" value="TreeGrafter"/>
</dbReference>
<evidence type="ECO:0000313" key="2">
    <source>
        <dbReference type="EMBL" id="QNN59018.1"/>
    </source>
</evidence>
<keyword evidence="1" id="KW-0227">DNA damage</keyword>
<proteinExistence type="predicted"/>
<dbReference type="SUPFAM" id="SSF56672">
    <property type="entry name" value="DNA/RNA polymerases"/>
    <property type="match status" value="1"/>
</dbReference>
<protein>
    <submittedName>
        <fullName evidence="2">DNA polymerase Y family protein</fullName>
    </submittedName>
</protein>
<keyword evidence="3" id="KW-1185">Reference proteome</keyword>
<organism evidence="2 3">
    <name type="scientific">Diaphorobacter ruginosibacter</name>
    <dbReference type="NCBI Taxonomy" id="1715720"/>
    <lineage>
        <taxon>Bacteria</taxon>
        <taxon>Pseudomonadati</taxon>
        <taxon>Pseudomonadota</taxon>
        <taxon>Betaproteobacteria</taxon>
        <taxon>Burkholderiales</taxon>
        <taxon>Comamonadaceae</taxon>
        <taxon>Diaphorobacter</taxon>
    </lineage>
</organism>
<accession>A0A7G9RTU3</accession>